<feature type="chain" id="PRO_5036209956" description="Nose resistant-to-fluoxetine protein N-terminal domain-containing protein" evidence="1">
    <location>
        <begin position="18"/>
        <end position="131"/>
    </location>
</feature>
<keyword evidence="1" id="KW-0732">Signal</keyword>
<proteinExistence type="predicted"/>
<dbReference type="InterPro" id="IPR006621">
    <property type="entry name" value="Nose-resist-to-fluoxetine_N"/>
</dbReference>
<feature type="signal peptide" evidence="1">
    <location>
        <begin position="1"/>
        <end position="17"/>
    </location>
</feature>
<evidence type="ECO:0000259" key="2">
    <source>
        <dbReference type="Pfam" id="PF20146"/>
    </source>
</evidence>
<name>A0A7R9AH32_9CRUS</name>
<dbReference type="EMBL" id="LR906898">
    <property type="protein sequence ID" value="CAD7253995.1"/>
    <property type="molecule type" value="Genomic_DNA"/>
</dbReference>
<dbReference type="AlphaFoldDB" id="A0A7R9AH32"/>
<accession>A0A7R9AH32</accession>
<reference evidence="3" key="1">
    <citation type="submission" date="2020-11" db="EMBL/GenBank/DDBJ databases">
        <authorList>
            <person name="Tran Van P."/>
        </authorList>
    </citation>
    <scope>NUCLEOTIDE SEQUENCE</scope>
</reference>
<evidence type="ECO:0000256" key="1">
    <source>
        <dbReference type="SAM" id="SignalP"/>
    </source>
</evidence>
<dbReference type="Pfam" id="PF20146">
    <property type="entry name" value="NRF"/>
    <property type="match status" value="1"/>
</dbReference>
<dbReference type="EMBL" id="CAJPEV010007381">
    <property type="protein sequence ID" value="CAG0904728.1"/>
    <property type="molecule type" value="Genomic_DNA"/>
</dbReference>
<protein>
    <recommendedName>
        <fullName evidence="2">Nose resistant-to-fluoxetine protein N-terminal domain-containing protein</fullName>
    </recommendedName>
</protein>
<keyword evidence="4" id="KW-1185">Reference proteome</keyword>
<organism evidence="3">
    <name type="scientific">Darwinula stevensoni</name>
    <dbReference type="NCBI Taxonomy" id="69355"/>
    <lineage>
        <taxon>Eukaryota</taxon>
        <taxon>Metazoa</taxon>
        <taxon>Ecdysozoa</taxon>
        <taxon>Arthropoda</taxon>
        <taxon>Crustacea</taxon>
        <taxon>Oligostraca</taxon>
        <taxon>Ostracoda</taxon>
        <taxon>Podocopa</taxon>
        <taxon>Podocopida</taxon>
        <taxon>Darwinulocopina</taxon>
        <taxon>Darwinuloidea</taxon>
        <taxon>Darwinulidae</taxon>
        <taxon>Darwinula</taxon>
    </lineage>
</organism>
<dbReference type="Proteomes" id="UP000677054">
    <property type="component" value="Unassembled WGS sequence"/>
</dbReference>
<gene>
    <name evidence="3" type="ORF">DSTB1V02_LOCUS13741</name>
</gene>
<dbReference type="OrthoDB" id="6381619at2759"/>
<feature type="domain" description="Nose resistant-to-fluoxetine protein N-terminal" evidence="2">
    <location>
        <begin position="56"/>
        <end position="122"/>
    </location>
</feature>
<evidence type="ECO:0000313" key="4">
    <source>
        <dbReference type="Proteomes" id="UP000677054"/>
    </source>
</evidence>
<sequence>MWSLLLLCLFSLEPGQGAFSKHERTGRTDLKARMGLLGLDQGFLPDFNHPGVNEICKNHFNFFLQDLTSENASTWSMLMADASGKIPAGYLYGNVYSLGNFDECLKVSVNSESGYEFLGKHCLAQIFFTGM</sequence>
<evidence type="ECO:0000313" key="3">
    <source>
        <dbReference type="EMBL" id="CAD7253995.1"/>
    </source>
</evidence>